<comment type="caution">
    <text evidence="1">The sequence shown here is derived from an EMBL/GenBank/DDBJ whole genome shotgun (WGS) entry which is preliminary data.</text>
</comment>
<protein>
    <submittedName>
        <fullName evidence="1">Uncharacterized protein</fullName>
    </submittedName>
</protein>
<evidence type="ECO:0000313" key="1">
    <source>
        <dbReference type="EMBL" id="GGL79321.1"/>
    </source>
</evidence>
<name>A0ABQ2G7C9_9ACTN</name>
<proteinExistence type="predicted"/>
<sequence>MIRVSLLRVLIVSGLWQICRMAGEEIRVTLRGDGAELGSIRASDVARLLLGMESAVAAASYAALRQPRRTGTGRHRSAVEAASRLVFQQVEPGSVVAVLSLPVLAPDDSGALDLELDDLAGAAFDRLVASAGQSSEQVDAGIARALADLGDGLGIGERFDELVISSRRNDQVLRLDSAARGYFRRLAGQPTIAQQSDVLVGSLREADFDRHTARLQTSANETVTVTFPPELDDDVHEALRGQAEFAGEVTYDPVTETARRVELRAVSTPLSLPVDADAFWAPQSIDELASAQGVAPAGLDKSLFDATEQERRDIAEALAELNG</sequence>
<gene>
    <name evidence="1" type="ORF">GCM10011589_39330</name>
</gene>
<evidence type="ECO:0000313" key="2">
    <source>
        <dbReference type="Proteomes" id="UP000648663"/>
    </source>
</evidence>
<dbReference type="Proteomes" id="UP000648663">
    <property type="component" value="Unassembled WGS sequence"/>
</dbReference>
<accession>A0ABQ2G7C9</accession>
<reference evidence="2" key="1">
    <citation type="journal article" date="2019" name="Int. J. Syst. Evol. Microbiol.">
        <title>The Global Catalogue of Microorganisms (GCM) 10K type strain sequencing project: providing services to taxonomists for standard genome sequencing and annotation.</title>
        <authorList>
            <consortium name="The Broad Institute Genomics Platform"/>
            <consortium name="The Broad Institute Genome Sequencing Center for Infectious Disease"/>
            <person name="Wu L."/>
            <person name="Ma J."/>
        </authorList>
    </citation>
    <scope>NUCLEOTIDE SEQUENCE [LARGE SCALE GENOMIC DNA]</scope>
    <source>
        <strain evidence="2">CGMCC 4.5581</strain>
    </source>
</reference>
<dbReference type="EMBL" id="BMMI01000008">
    <property type="protein sequence ID" value="GGL79321.1"/>
    <property type="molecule type" value="Genomic_DNA"/>
</dbReference>
<organism evidence="1 2">
    <name type="scientific">Modestobacter marinus</name>
    <dbReference type="NCBI Taxonomy" id="477641"/>
    <lineage>
        <taxon>Bacteria</taxon>
        <taxon>Bacillati</taxon>
        <taxon>Actinomycetota</taxon>
        <taxon>Actinomycetes</taxon>
        <taxon>Geodermatophilales</taxon>
        <taxon>Geodermatophilaceae</taxon>
        <taxon>Modestobacter</taxon>
    </lineage>
</organism>
<keyword evidence="2" id="KW-1185">Reference proteome</keyword>